<dbReference type="EMBL" id="BGZK01000225">
    <property type="protein sequence ID" value="GBP29835.1"/>
    <property type="molecule type" value="Genomic_DNA"/>
</dbReference>
<protein>
    <submittedName>
        <fullName evidence="1">Uncharacterized protein</fullName>
    </submittedName>
</protein>
<accession>A0A4C1UTS3</accession>
<dbReference type="Proteomes" id="UP000299102">
    <property type="component" value="Unassembled WGS sequence"/>
</dbReference>
<keyword evidence="2" id="KW-1185">Reference proteome</keyword>
<proteinExistence type="predicted"/>
<name>A0A4C1UTS3_EUMVA</name>
<evidence type="ECO:0000313" key="2">
    <source>
        <dbReference type="Proteomes" id="UP000299102"/>
    </source>
</evidence>
<gene>
    <name evidence="1" type="ORF">EVAR_20164_1</name>
</gene>
<comment type="caution">
    <text evidence="1">The sequence shown here is derived from an EMBL/GenBank/DDBJ whole genome shotgun (WGS) entry which is preliminary data.</text>
</comment>
<reference evidence="1 2" key="1">
    <citation type="journal article" date="2019" name="Commun. Biol.">
        <title>The bagworm genome reveals a unique fibroin gene that provides high tensile strength.</title>
        <authorList>
            <person name="Kono N."/>
            <person name="Nakamura H."/>
            <person name="Ohtoshi R."/>
            <person name="Tomita M."/>
            <person name="Numata K."/>
            <person name="Arakawa K."/>
        </authorList>
    </citation>
    <scope>NUCLEOTIDE SEQUENCE [LARGE SCALE GENOMIC DNA]</scope>
</reference>
<sequence>MSCKKLPDICKDDVIFLRVPSDPDKNRRIDQEPCAGTDIRKADVDATGGVWQHPPGIYSGNIRTRSFCPLPLLPPLAGEH</sequence>
<organism evidence="1 2">
    <name type="scientific">Eumeta variegata</name>
    <name type="common">Bagworm moth</name>
    <name type="synonym">Eumeta japonica</name>
    <dbReference type="NCBI Taxonomy" id="151549"/>
    <lineage>
        <taxon>Eukaryota</taxon>
        <taxon>Metazoa</taxon>
        <taxon>Ecdysozoa</taxon>
        <taxon>Arthropoda</taxon>
        <taxon>Hexapoda</taxon>
        <taxon>Insecta</taxon>
        <taxon>Pterygota</taxon>
        <taxon>Neoptera</taxon>
        <taxon>Endopterygota</taxon>
        <taxon>Lepidoptera</taxon>
        <taxon>Glossata</taxon>
        <taxon>Ditrysia</taxon>
        <taxon>Tineoidea</taxon>
        <taxon>Psychidae</taxon>
        <taxon>Oiketicinae</taxon>
        <taxon>Eumeta</taxon>
    </lineage>
</organism>
<evidence type="ECO:0000313" key="1">
    <source>
        <dbReference type="EMBL" id="GBP29835.1"/>
    </source>
</evidence>
<dbReference type="AlphaFoldDB" id="A0A4C1UTS3"/>